<evidence type="ECO:0000256" key="2">
    <source>
        <dbReference type="SAM" id="Phobius"/>
    </source>
</evidence>
<protein>
    <submittedName>
        <fullName evidence="3">3633_t:CDS:1</fullName>
    </submittedName>
</protein>
<evidence type="ECO:0000313" key="4">
    <source>
        <dbReference type="Proteomes" id="UP001153678"/>
    </source>
</evidence>
<proteinExistence type="predicted"/>
<evidence type="ECO:0000256" key="1">
    <source>
        <dbReference type="SAM" id="MobiDB-lite"/>
    </source>
</evidence>
<feature type="region of interest" description="Disordered" evidence="1">
    <location>
        <begin position="133"/>
        <end position="156"/>
    </location>
</feature>
<keyword evidence="4" id="KW-1185">Reference proteome</keyword>
<dbReference type="AlphaFoldDB" id="A0A9W4WWK1"/>
<keyword evidence="2" id="KW-1133">Transmembrane helix</keyword>
<dbReference type="Proteomes" id="UP001153678">
    <property type="component" value="Unassembled WGS sequence"/>
</dbReference>
<comment type="caution">
    <text evidence="3">The sequence shown here is derived from an EMBL/GenBank/DDBJ whole genome shotgun (WGS) entry which is preliminary data.</text>
</comment>
<accession>A0A9W4WWK1</accession>
<dbReference type="OrthoDB" id="2398222at2759"/>
<evidence type="ECO:0000313" key="3">
    <source>
        <dbReference type="EMBL" id="CAI2168939.1"/>
    </source>
</evidence>
<dbReference type="EMBL" id="CAMKVN010000536">
    <property type="protein sequence ID" value="CAI2168939.1"/>
    <property type="molecule type" value="Genomic_DNA"/>
</dbReference>
<keyword evidence="2" id="KW-0472">Membrane</keyword>
<gene>
    <name evidence="3" type="ORF">FWILDA_LOCUS3832</name>
</gene>
<name>A0A9W4WWK1_9GLOM</name>
<feature type="non-terminal residue" evidence="3">
    <location>
        <position position="169"/>
    </location>
</feature>
<keyword evidence="2" id="KW-0812">Transmembrane</keyword>
<reference evidence="3" key="1">
    <citation type="submission" date="2022-08" db="EMBL/GenBank/DDBJ databases">
        <authorList>
            <person name="Kallberg Y."/>
            <person name="Tangrot J."/>
            <person name="Rosling A."/>
        </authorList>
    </citation>
    <scope>NUCLEOTIDE SEQUENCE</scope>
    <source>
        <strain evidence="3">Wild A</strain>
    </source>
</reference>
<organism evidence="3 4">
    <name type="scientific">Funneliformis geosporum</name>
    <dbReference type="NCBI Taxonomy" id="1117311"/>
    <lineage>
        <taxon>Eukaryota</taxon>
        <taxon>Fungi</taxon>
        <taxon>Fungi incertae sedis</taxon>
        <taxon>Mucoromycota</taxon>
        <taxon>Glomeromycotina</taxon>
        <taxon>Glomeromycetes</taxon>
        <taxon>Glomerales</taxon>
        <taxon>Glomeraceae</taxon>
        <taxon>Funneliformis</taxon>
    </lineage>
</organism>
<feature type="transmembrane region" description="Helical" evidence="2">
    <location>
        <begin position="27"/>
        <end position="46"/>
    </location>
</feature>
<sequence>MSLSYDSCQSHFTSYSNFQEFIDTKNFFVNVVKLLLLVIFIKFPIFKDILKVTIVHIIQINNQPSLSDLERINYIINSSASFSSDKKPEIVVKQLFPEKFPENTSFTRKKLNNYEEFSIPVHIERMIDIEDKDKEVGDNKPNESINPPNNETSSLSRSISVGYATLEIA</sequence>
<feature type="compositionally biased region" description="Polar residues" evidence="1">
    <location>
        <begin position="142"/>
        <end position="156"/>
    </location>
</feature>